<dbReference type="Proteomes" id="UP000683386">
    <property type="component" value="Segment"/>
</dbReference>
<organism evidence="1 2">
    <name type="scientific">Streptomyces phage KimJongPhill</name>
    <dbReference type="NCBI Taxonomy" id="2848886"/>
    <lineage>
        <taxon>Viruses</taxon>
        <taxon>Duplodnaviria</taxon>
        <taxon>Heunggongvirae</taxon>
        <taxon>Uroviricota</taxon>
        <taxon>Caudoviricetes</taxon>
        <taxon>Zukovirus</taxon>
        <taxon>Zukovirus phill</taxon>
    </lineage>
</organism>
<evidence type="ECO:0000313" key="2">
    <source>
        <dbReference type="Proteomes" id="UP000683386"/>
    </source>
</evidence>
<keyword evidence="2" id="KW-1185">Reference proteome</keyword>
<name>A0A8F2IW37_9CAUD</name>
<evidence type="ECO:0000313" key="1">
    <source>
        <dbReference type="EMBL" id="QWT29864.1"/>
    </source>
</evidence>
<dbReference type="RefSeq" id="YP_010655689.1">
    <property type="nucleotide sequence ID" value="NC_070830.1"/>
</dbReference>
<dbReference type="Pfam" id="PF13479">
    <property type="entry name" value="AAA_24"/>
    <property type="match status" value="1"/>
</dbReference>
<dbReference type="EMBL" id="MW822144">
    <property type="protein sequence ID" value="QWT29864.1"/>
    <property type="molecule type" value="Genomic_DNA"/>
</dbReference>
<protein>
    <submittedName>
        <fullName evidence="1">RecA-like DNA recombinase</fullName>
    </submittedName>
</protein>
<dbReference type="KEGG" id="vg:77931555"/>
<reference evidence="1" key="1">
    <citation type="submission" date="2021-03" db="EMBL/GenBank/DDBJ databases">
        <authorList>
            <person name="Alqahtani R."/>
            <person name="Behailu E."/>
            <person name="Cappabianca D.W."/>
            <person name="Csanadi-Schwartz K.M."/>
            <person name="Dalal A.S."/>
            <person name="Fahim M.S."/>
            <person name="Franklin J.M."/>
            <person name="Gluckman M.H."/>
            <person name="Levine C.J."/>
            <person name="Martin N."/>
            <person name="Milza N."/>
            <person name="Najmabadi R."/>
            <person name="Newman A.M."/>
            <person name="Pajunar M."/>
            <person name="Qalawee I."/>
            <person name="Rizvi A."/>
            <person name="Samuel A."/>
            <person name="Smith A."/>
            <person name="Swann F.E."/>
            <person name="Sweeney P."/>
            <person name="Torres N.R."/>
            <person name="Ventrone L."/>
            <person name="Ventura L."/>
            <person name="Wroe M."/>
            <person name="Acquaye N.A."/>
            <person name="Agnes T.J."/>
            <person name="Ahmed A."/>
            <person name="Ahmed S."/>
            <person name="Amodu B.A."/>
            <person name="Arefeayne N.F."/>
            <person name="Asamoah-Frimpong E.A."/>
            <person name="Attaran A."/>
            <person name="Barragan J.M."/>
            <person name="Baumgarten L.N."/>
            <person name="Berhane B."/>
            <person name="Beyene A."/>
            <person name="Bhattarai B."/>
            <person name="Biondokin D.V."/>
            <person name="Boone B.K."/>
            <person name="Burney S.Z."/>
            <person name="Cayanan J.-R.T."/>
            <person name="Cesta G."/>
            <person name="Chang J."/>
            <person name="Chavez J."/>
            <person name="Chorbajian C."/>
            <person name="Christian S."/>
            <person name="Corns J.R."/>
            <person name="Corns N.R."/>
            <person name="Cowan J.T."/>
            <person name="Coyne C."/>
            <person name="Dadzie B."/>
            <person name="Datu D.-L.V."/>
            <person name="Deng B.C."/>
            <person name="Der L."/>
            <person name="Dickerson K."/>
            <person name="Dozier E."/>
            <person name="Egbunine A.O."/>
            <person name="Farooq M."/>
            <person name="Fonge A.E."/>
            <person name="Ghomsi-Nono M.P."/>
            <person name="Giampietro H."/>
            <person name="Gunnison R.P."/>
            <person name="Han S.H."/>
            <person name="Hennigan A.J."/>
            <person name="Hong A.N."/>
            <person name="Ijomor E.C."/>
            <person name="Jalali A."/>
            <person name="Jamil T.Z."/>
            <person name="Jenkins C.R."/>
            <person name="Joseph M.A."/>
            <person name="Jowanowitch O.J."/>
            <person name="Kang D."/>
            <person name="Khan A."/>
            <person name="Khan Z.K."/>
            <person name="Kiewe T."/>
            <person name="Kjerulf A.B."/>
            <person name="Kolosey V."/>
            <person name="Kurup M."/>
            <person name="Lee V.H."/>
            <person name="Llontop-Maldonado V."/>
            <person name="Long P."/>
            <person name="Lu N."/>
            <person name="Majekodunmi A."/>
            <person name="Malik H.W."/>
            <person name="Marcellino S.C."/>
            <person name="Martinez L.A."/>
            <person name="Meher F.N."/>
            <person name="Michelin M.A."/>
            <person name="Mitchell K.G."/>
            <person name="Mullens W.J."/>
            <person name="Nwakama C."/>
            <person name="Nwosu F.T."/>
            <person name="Oboh E.C."/>
            <person name="Odujinrin O."/>
            <person name="Ogunsan O."/>
            <person name="O'Neill K."/>
            <person name="Oxlaj J.A."/>
            <person name="Patel A.K."/>
            <person name="Patel B.R."/>
            <person name="Pham Q."/>
            <person name="Porter J."/>
            <person name="Portes J."/>
            <person name="Prokopenko A."/>
            <person name="Quraishi M."/>
            <person name="Qureshi M.-A."/>
            <person name="Rivera A."/>
            <person name="Rubalsky V."/>
            <person name="Saikali Y."/>
            <person name="Saqaf K."/>
            <person name="Saroya S.R."/>
            <person name="Seas A."/>
            <person name="Shadrick R.E."/>
            <person name="Sharda N."/>
            <person name="Sigindere M.T."/>
            <person name="Simbi V.G."/>
            <person name="Thuzar C."/>
            <person name="Tran K."/>
            <person name="Tran V.D."/>
            <person name="Trang W."/>
            <person name="Vaishnav N."/>
            <person name="Vuong K."/>
            <person name="Walker C."/>
            <person name="Wallace S.A."/>
            <person name="Warfield J.C."/>
            <person name="Wikina T."/>
            <person name="Wobbeking F.T."/>
            <person name="Worrent L.D."/>
            <person name="Yan T."/>
            <person name="Zehra A."/>
            <person name="Avazpour P."/>
            <person name="Kim F.M."/>
            <person name="Mason K."/>
            <person name="Nguyen D.A."/>
            <person name="Pettit S.M."/>
            <person name="Zhou O.J."/>
            <person name="Brissett D.L."/>
            <person name="Gualtieri C."/>
            <person name="Hufford T.M."/>
            <person name="Ko J.M."/>
            <person name="Novak J.K."/>
            <person name="Smith Z.M."/>
            <person name="Mayer-Bacon C."/>
            <person name="Erill I."/>
            <person name="Caruso S.M."/>
            <person name="Garlena R.A."/>
            <person name="Russell D.A."/>
            <person name="Pope W.H."/>
            <person name="Jacobs-Sera D."/>
            <person name="Hatfull G.F."/>
        </authorList>
    </citation>
    <scope>NUCLEOTIDE SEQUENCE</scope>
</reference>
<accession>A0A8F2IW37</accession>
<dbReference type="GeneID" id="77931555"/>
<proteinExistence type="predicted"/>
<gene>
    <name evidence="1" type="primary">83</name>
    <name evidence="1" type="ORF">SEA_KIMJONGPHILL_83</name>
</gene>
<sequence>MAAPAAKKDYAAIAAAKIQKPSSQKRMPQILVYSRNKKGKSTFCASAPDVLIVDPENGTDHLKKADPSVWKVSRWEDFDEIDRYLRGTKHPFKWVCVDGITRIHNMALRFVMSQAEERDLDRIPGMVQLKDYGKANELLKGLMLNFQSLGIGVIYTAQERMFSAENTSEEDEEAEESDIMYVPDVSKGARSALLAMVDVIGRLYTVRATKTVKLRSGGTKEVEYVQRRLWVGVHPRYDTGFRSDYNLPDFIVDPTVPSLVEYLNTGKAGAK</sequence>